<proteinExistence type="inferred from homology"/>
<keyword evidence="3 8" id="KW-1134">Transmembrane beta strand</keyword>
<dbReference type="RefSeq" id="WP_123878429.1">
    <property type="nucleotide sequence ID" value="NZ_CP033920.1"/>
</dbReference>
<comment type="subcellular location">
    <subcellularLocation>
        <location evidence="1 8">Cell outer membrane</location>
        <topology evidence="1 8">Multi-pass membrane protein</topology>
    </subcellularLocation>
</comment>
<evidence type="ECO:0000256" key="3">
    <source>
        <dbReference type="ARBA" id="ARBA00022452"/>
    </source>
</evidence>
<dbReference type="OrthoDB" id="9768177at2"/>
<dbReference type="Pfam" id="PF00593">
    <property type="entry name" value="TonB_dep_Rec_b-barrel"/>
    <property type="match status" value="1"/>
</dbReference>
<dbReference type="InterPro" id="IPR000531">
    <property type="entry name" value="Beta-barrel_TonB"/>
</dbReference>
<dbReference type="NCBIfam" id="TIGR04056">
    <property type="entry name" value="OMP_RagA_SusC"/>
    <property type="match status" value="1"/>
</dbReference>
<dbReference type="InterPro" id="IPR037066">
    <property type="entry name" value="Plug_dom_sf"/>
</dbReference>
<keyword evidence="14" id="KW-1185">Reference proteome</keyword>
<evidence type="ECO:0000259" key="10">
    <source>
        <dbReference type="Pfam" id="PF00593"/>
    </source>
</evidence>
<keyword evidence="2 8" id="KW-0813">Transport</keyword>
<feature type="chain" id="PRO_5044585911" evidence="9">
    <location>
        <begin position="21"/>
        <end position="997"/>
    </location>
</feature>
<evidence type="ECO:0000256" key="7">
    <source>
        <dbReference type="ARBA" id="ARBA00023237"/>
    </source>
</evidence>
<keyword evidence="12" id="KW-0675">Receptor</keyword>
<keyword evidence="6 8" id="KW-0472">Membrane</keyword>
<dbReference type="GO" id="GO:0009279">
    <property type="term" value="C:cell outer membrane"/>
    <property type="evidence" value="ECO:0007669"/>
    <property type="project" value="UniProtKB-SubCell"/>
</dbReference>
<evidence type="ECO:0000313" key="14">
    <source>
        <dbReference type="Proteomes" id="UP000273270"/>
    </source>
</evidence>
<dbReference type="Proteomes" id="UP000255224">
    <property type="component" value="Unassembled WGS sequence"/>
</dbReference>
<accession>A0A376DNM5</accession>
<reference evidence="12 13" key="1">
    <citation type="submission" date="2018-06" db="EMBL/GenBank/DDBJ databases">
        <authorList>
            <consortium name="Pathogen Informatics"/>
            <person name="Doyle S."/>
        </authorList>
    </citation>
    <scope>NUCLEOTIDE SEQUENCE [LARGE SCALE GENOMIC DNA]</scope>
    <source>
        <strain evidence="12 13">NCTC13533</strain>
    </source>
</reference>
<dbReference type="PROSITE" id="PS52016">
    <property type="entry name" value="TONB_DEPENDENT_REC_3"/>
    <property type="match status" value="1"/>
</dbReference>
<reference evidence="11" key="3">
    <citation type="submission" date="2018-11" db="EMBL/GenBank/DDBJ databases">
        <title>Proposal to divide the Flavobacteriaceae and reorganize its genera based on Amino Acid Identity values calculated from whole genome sequences.</title>
        <authorList>
            <person name="Nicholson A.C."/>
            <person name="Gulvik C.A."/>
            <person name="Whitney A.M."/>
            <person name="Humrighouse B.W."/>
            <person name="Bell M."/>
            <person name="Holmes B."/>
            <person name="Steigerwalt A."/>
            <person name="Villarma A."/>
            <person name="Sheth M."/>
            <person name="Batra D."/>
            <person name="Pryor J."/>
            <person name="Bernardet J.-F."/>
            <person name="Hugo C."/>
            <person name="Kampfer P."/>
            <person name="Newman J."/>
            <person name="Mcquiston J.R."/>
        </authorList>
    </citation>
    <scope>NUCLEOTIDE SEQUENCE [LARGE SCALE GENOMIC DNA]</scope>
    <source>
        <strain evidence="11">G0188</strain>
    </source>
</reference>
<evidence type="ECO:0000256" key="8">
    <source>
        <dbReference type="PROSITE-ProRule" id="PRU01360"/>
    </source>
</evidence>
<dbReference type="InterPro" id="IPR036942">
    <property type="entry name" value="Beta-barrel_TonB_sf"/>
</dbReference>
<dbReference type="SUPFAM" id="SSF56935">
    <property type="entry name" value="Porins"/>
    <property type="match status" value="1"/>
</dbReference>
<evidence type="ECO:0000256" key="9">
    <source>
        <dbReference type="SAM" id="SignalP"/>
    </source>
</evidence>
<comment type="similarity">
    <text evidence="8">Belongs to the TonB-dependent receptor family.</text>
</comment>
<feature type="signal peptide" evidence="9">
    <location>
        <begin position="1"/>
        <end position="20"/>
    </location>
</feature>
<dbReference type="InterPro" id="IPR039426">
    <property type="entry name" value="TonB-dep_rcpt-like"/>
</dbReference>
<evidence type="ECO:0000256" key="1">
    <source>
        <dbReference type="ARBA" id="ARBA00004571"/>
    </source>
</evidence>
<keyword evidence="7 8" id="KW-0998">Cell outer membrane</keyword>
<dbReference type="AlphaFoldDB" id="A0A376DNM5"/>
<organism evidence="12 13">
    <name type="scientific">Chryseobacterium carnipullorum</name>
    <dbReference type="NCBI Taxonomy" id="1124835"/>
    <lineage>
        <taxon>Bacteria</taxon>
        <taxon>Pseudomonadati</taxon>
        <taxon>Bacteroidota</taxon>
        <taxon>Flavobacteriia</taxon>
        <taxon>Flavobacteriales</taxon>
        <taxon>Weeksellaceae</taxon>
        <taxon>Chryseobacterium group</taxon>
        <taxon>Chryseobacterium</taxon>
    </lineage>
</organism>
<gene>
    <name evidence="11" type="ORF">EG346_10265</name>
    <name evidence="12" type="ORF">NCTC13533_00437</name>
</gene>
<evidence type="ECO:0000256" key="4">
    <source>
        <dbReference type="ARBA" id="ARBA00022692"/>
    </source>
</evidence>
<evidence type="ECO:0000313" key="12">
    <source>
        <dbReference type="EMBL" id="STC92647.1"/>
    </source>
</evidence>
<keyword evidence="9" id="KW-0732">Signal</keyword>
<keyword evidence="4 8" id="KW-0812">Transmembrane</keyword>
<evidence type="ECO:0000256" key="6">
    <source>
        <dbReference type="ARBA" id="ARBA00023136"/>
    </source>
</evidence>
<dbReference type="InterPro" id="IPR023996">
    <property type="entry name" value="TonB-dep_OMP_SusC/RagA"/>
</dbReference>
<reference evidence="14" key="2">
    <citation type="submission" date="2018-11" db="EMBL/GenBank/DDBJ databases">
        <title>Proposal to divide the Flavobacteriaceae and reorganize its genera based on Amino Acid Identity values calculated from whole genome sequences.</title>
        <authorList>
            <person name="Nicholson A.C."/>
            <person name="Gulvik C.A."/>
            <person name="Whitney A.M."/>
            <person name="Humrighouse B.W."/>
            <person name="Bell M."/>
            <person name="Holmes B."/>
            <person name="Steigerwalt A.G."/>
            <person name="Villarma A."/>
            <person name="Sheth M."/>
            <person name="Batra D."/>
            <person name="Pryor J."/>
            <person name="Bernardet J.-F."/>
            <person name="Hugo C."/>
            <person name="Kampfer P."/>
            <person name="Newman J."/>
            <person name="McQuiston J.R."/>
        </authorList>
    </citation>
    <scope>NUCLEOTIDE SEQUENCE [LARGE SCALE GENOMIC DNA]</scope>
    <source>
        <strain evidence="14">G0188</strain>
    </source>
</reference>
<dbReference type="EMBL" id="CP033920">
    <property type="protein sequence ID" value="AZA48546.1"/>
    <property type="molecule type" value="Genomic_DNA"/>
</dbReference>
<dbReference type="Gene3D" id="2.170.130.10">
    <property type="entry name" value="TonB-dependent receptor, plug domain"/>
    <property type="match status" value="1"/>
</dbReference>
<evidence type="ECO:0000313" key="13">
    <source>
        <dbReference type="Proteomes" id="UP000255224"/>
    </source>
</evidence>
<dbReference type="Gene3D" id="2.40.170.20">
    <property type="entry name" value="TonB-dependent receptor, beta-barrel domain"/>
    <property type="match status" value="1"/>
</dbReference>
<accession>A0A3G6M4H5</accession>
<dbReference type="STRING" id="297244.SAMN05421639_104468"/>
<name>A0A376DNM5_CHRCU</name>
<dbReference type="KEGG" id="ccau:EG346_10265"/>
<evidence type="ECO:0000256" key="2">
    <source>
        <dbReference type="ARBA" id="ARBA00022448"/>
    </source>
</evidence>
<evidence type="ECO:0000256" key="5">
    <source>
        <dbReference type="ARBA" id="ARBA00023077"/>
    </source>
</evidence>
<keyword evidence="5" id="KW-0798">TonB box</keyword>
<dbReference type="EMBL" id="UFVQ01000003">
    <property type="protein sequence ID" value="STC92647.1"/>
    <property type="molecule type" value="Genomic_DNA"/>
</dbReference>
<sequence length="997" mass="108241">MKKLTTSVLVVVLSSTFALVSGQKKDTVKTTEIGEVIMTGAMNRKMKLDAQTSTAAVIGKDKLVQAGAPNAIAALAGKVPGLTINKTSSSVDGTYDIKIRGSRTLTGSTSPLIVIDGVISSMTILQSLPSDAIESTTTLLGLQGAALYGSQGVNGALIVTTKKGSGSRKPRVNFNSNVEFDNVAFTPKRQQKYGQGWYGDRIHVENGSWGPAYSDPAFAGQNVAIGVPFYDVNGDGVISVNPDGDVPTEDAAGSVFAPFAPRKKDNAKEFFRTGLNLNNTLSITAGSEGAYAGLTINRQDREFIVADDKLKKTSVMLNGGFKIGNLSLDGSVTYINRSVNSTDPALYTNLLQSAAEIPIVDFRTSPNPYAWTVFYQNPYWTIQNVRNTSKVDIVNGTISLGYKINDHISINNNGTAQITSTDILNYNNGYNAAQSVPTIVKPDGNPAPNSITSTLAQSNAINRYFYNDLMANFNYDFTKDINFKLTLGYNVQRTESKTTSVGGSGIKIPGIYQYWNLSNLTIPYNLNNRRFTDNRYAFFANMDLSYKDYLFVNATGRYENSSKLLHSDQTQKSKPSYFYYSGGVSFMPLKAFNVESEVVSRFVVKGSHTRVGNDPVSVFGIEETVVLGQGYPFGSAGPLSFVNNQRPTNTNIRPEKITSDEVSLGLGFFKNRITLDASFYLQTTKDLITNQTTSSASGLQLTAVNVGDIRNKGMEVNLGLTPIKGTDFSWDLNLGWSINRTKVIELADGQDEVNLSTGGIAGIYAVKGEDFPQLKATAYMRDEQGRIIINPDNGNPYISNNYVSFGRVTPNYTLALNTNFKYKNFGLYAVLDYRNGGKIYSGAMAGLAFSGNLEQSAEFDRTQGGYVIPNSVYMNSAGQYVENTSIKSGGESYGDLPDYYGSVYSRVGENFILSGTAFKVRELGVSYALSADAARSIGLTGLSFSVYARNPFYKFAKENRGYADPEGSFTTGNIQGLTNANQYPSTRTVGFTTTINF</sequence>
<evidence type="ECO:0000313" key="11">
    <source>
        <dbReference type="EMBL" id="AZA48546.1"/>
    </source>
</evidence>
<dbReference type="Proteomes" id="UP000273270">
    <property type="component" value="Chromosome"/>
</dbReference>
<feature type="domain" description="TonB-dependent receptor-like beta-barrel" evidence="10">
    <location>
        <begin position="367"/>
        <end position="841"/>
    </location>
</feature>
<protein>
    <submittedName>
        <fullName evidence="12">Outer membrane receptor for ferrienterochelin and colicins</fullName>
    </submittedName>
    <submittedName>
        <fullName evidence="11">SusC/RagA family TonB-linked outer membrane protein</fullName>
    </submittedName>
</protein>